<dbReference type="RefSeq" id="WP_380137704.1">
    <property type="nucleotide sequence ID" value="NZ_JBHLUI010000008.1"/>
</dbReference>
<dbReference type="PROSITE" id="PS51186">
    <property type="entry name" value="GNAT"/>
    <property type="match status" value="1"/>
</dbReference>
<dbReference type="SUPFAM" id="SSF55729">
    <property type="entry name" value="Acyl-CoA N-acyltransferases (Nat)"/>
    <property type="match status" value="1"/>
</dbReference>
<reference evidence="5 6" key="1">
    <citation type="submission" date="2024-09" db="EMBL/GenBank/DDBJ databases">
        <authorList>
            <person name="Sun Q."/>
            <person name="Mori K."/>
        </authorList>
    </citation>
    <scope>NUCLEOTIDE SEQUENCE [LARGE SCALE GENOMIC DNA]</scope>
    <source>
        <strain evidence="5 6">TISTR 1856</strain>
    </source>
</reference>
<comment type="caution">
    <text evidence="5">The sequence shown here is derived from an EMBL/GenBank/DDBJ whole genome shotgun (WGS) entry which is preliminary data.</text>
</comment>
<evidence type="ECO:0000313" key="5">
    <source>
        <dbReference type="EMBL" id="MFB9377904.1"/>
    </source>
</evidence>
<dbReference type="CDD" id="cd04301">
    <property type="entry name" value="NAT_SF"/>
    <property type="match status" value="1"/>
</dbReference>
<dbReference type="InterPro" id="IPR050832">
    <property type="entry name" value="Bact_Acetyltransf"/>
</dbReference>
<name>A0ABV5LV25_9ACTN</name>
<dbReference type="Gene3D" id="3.40.630.30">
    <property type="match status" value="1"/>
</dbReference>
<dbReference type="InterPro" id="IPR000182">
    <property type="entry name" value="GNAT_dom"/>
</dbReference>
<proteinExistence type="predicted"/>
<dbReference type="EC" id="2.3.-.-" evidence="5"/>
<feature type="region of interest" description="Disordered" evidence="3">
    <location>
        <begin position="130"/>
        <end position="154"/>
    </location>
</feature>
<keyword evidence="6" id="KW-1185">Reference proteome</keyword>
<dbReference type="GO" id="GO:0016746">
    <property type="term" value="F:acyltransferase activity"/>
    <property type="evidence" value="ECO:0007669"/>
    <property type="project" value="UniProtKB-KW"/>
</dbReference>
<dbReference type="Pfam" id="PF00583">
    <property type="entry name" value="Acetyltransf_1"/>
    <property type="match status" value="1"/>
</dbReference>
<evidence type="ECO:0000313" key="6">
    <source>
        <dbReference type="Proteomes" id="UP001589748"/>
    </source>
</evidence>
<keyword evidence="1 5" id="KW-0808">Transferase</keyword>
<organism evidence="5 6">
    <name type="scientific">Kineococcus gynurae</name>
    <dbReference type="NCBI Taxonomy" id="452979"/>
    <lineage>
        <taxon>Bacteria</taxon>
        <taxon>Bacillati</taxon>
        <taxon>Actinomycetota</taxon>
        <taxon>Actinomycetes</taxon>
        <taxon>Kineosporiales</taxon>
        <taxon>Kineosporiaceae</taxon>
        <taxon>Kineococcus</taxon>
    </lineage>
</organism>
<dbReference type="InterPro" id="IPR016181">
    <property type="entry name" value="Acyl_CoA_acyltransferase"/>
</dbReference>
<gene>
    <name evidence="5" type="ORF">ACFFVI_13110</name>
</gene>
<sequence length="154" mass="17015">MADPVVSPARRGDADAITDVFLAARAGLGFLPVLHTDDETRWWAEHVVLAEHDVVLVRDGNGVVRGFAAVRGAWLEHLYVHPEAQGRGLGTRLLTDVLDRAGDEVRLHVFLPNTGARRFYERHGFELVGTRDGSDNEEGVPDATYRWPRPAGAR</sequence>
<keyword evidence="2 5" id="KW-0012">Acyltransferase</keyword>
<accession>A0ABV5LV25</accession>
<dbReference type="EMBL" id="JBHMDM010000007">
    <property type="protein sequence ID" value="MFB9377904.1"/>
    <property type="molecule type" value="Genomic_DNA"/>
</dbReference>
<evidence type="ECO:0000256" key="1">
    <source>
        <dbReference type="ARBA" id="ARBA00022679"/>
    </source>
</evidence>
<protein>
    <submittedName>
        <fullName evidence="5">GNAT family N-acetyltransferase</fullName>
        <ecNumber evidence="5">2.3.-.-</ecNumber>
    </submittedName>
</protein>
<dbReference type="PANTHER" id="PTHR43877">
    <property type="entry name" value="AMINOALKYLPHOSPHONATE N-ACETYLTRANSFERASE-RELATED-RELATED"/>
    <property type="match status" value="1"/>
</dbReference>
<evidence type="ECO:0000259" key="4">
    <source>
        <dbReference type="PROSITE" id="PS51186"/>
    </source>
</evidence>
<dbReference type="Proteomes" id="UP001589748">
    <property type="component" value="Unassembled WGS sequence"/>
</dbReference>
<evidence type="ECO:0000256" key="2">
    <source>
        <dbReference type="ARBA" id="ARBA00023315"/>
    </source>
</evidence>
<feature type="domain" description="N-acetyltransferase" evidence="4">
    <location>
        <begin position="4"/>
        <end position="152"/>
    </location>
</feature>
<evidence type="ECO:0000256" key="3">
    <source>
        <dbReference type="SAM" id="MobiDB-lite"/>
    </source>
</evidence>